<dbReference type="Pfam" id="PF25681">
    <property type="entry name" value="Phage_TTP_17"/>
    <property type="match status" value="1"/>
</dbReference>
<dbReference type="KEGG" id="srum:GPZ88_00710"/>
<dbReference type="RefSeq" id="WP_166042940.1">
    <property type="nucleotide sequence ID" value="NZ_CP046919.1"/>
</dbReference>
<evidence type="ECO:0000313" key="2">
    <source>
        <dbReference type="Proteomes" id="UP000503166"/>
    </source>
</evidence>
<protein>
    <submittedName>
        <fullName evidence="1">Phage tail protein</fullName>
    </submittedName>
</protein>
<name>A0A6G8HXS3_9STRE</name>
<organism evidence="1 2">
    <name type="scientific">Streptococcus ruminicola</name>
    <dbReference type="NCBI Taxonomy" id="2686210"/>
    <lineage>
        <taxon>Bacteria</taxon>
        <taxon>Bacillati</taxon>
        <taxon>Bacillota</taxon>
        <taxon>Bacilli</taxon>
        <taxon>Lactobacillales</taxon>
        <taxon>Streptococcaceae</taxon>
        <taxon>Streptococcus</taxon>
    </lineage>
</organism>
<gene>
    <name evidence="1" type="ORF">GPZ88_00710</name>
</gene>
<evidence type="ECO:0000313" key="1">
    <source>
        <dbReference type="EMBL" id="QIM45662.1"/>
    </source>
</evidence>
<dbReference type="AlphaFoldDB" id="A0A6G8HXS3"/>
<sequence length="192" mass="20210">MGTNNASNVTSAKPKVGGGIFSAPLGTALPTDATTALNAAFKNLGFVSDDGVTNSDERSSDDIQAWGGSVVNSVQKEKKDTFKYTLIEALNVDVLKEVYGGDNVTGTLETGITIKSNANELEPHSIVIDTVLKGNALKRIVLPNAKVTEVGEIKYGHADNVGYETTVACYPDENGNTHYEYIIRQAAAGGEG</sequence>
<dbReference type="Proteomes" id="UP000503166">
    <property type="component" value="Chromosome"/>
</dbReference>
<dbReference type="InterPro" id="IPR058154">
    <property type="entry name" value="Bxb1_TTP-like"/>
</dbReference>
<accession>A0A6G8HXS3</accession>
<reference evidence="1 2" key="1">
    <citation type="submission" date="2019-12" db="EMBL/GenBank/DDBJ databases">
        <title>Complete genome sequence of Streptococcus sp. CNU G2 isolated frome Bos taurus coreanae.</title>
        <authorList>
            <person name="Park S.Y."/>
            <person name="Kim J.H."/>
            <person name="Seo S.W."/>
        </authorList>
    </citation>
    <scope>NUCLEOTIDE SEQUENCE [LARGE SCALE GENOMIC DNA]</scope>
    <source>
        <strain evidence="1 2">CNU G2</strain>
    </source>
</reference>
<dbReference type="EMBL" id="CP046919">
    <property type="protein sequence ID" value="QIM45662.1"/>
    <property type="molecule type" value="Genomic_DNA"/>
</dbReference>
<proteinExistence type="predicted"/>